<organism evidence="2 3">
    <name type="scientific">Cohnella endophytica</name>
    <dbReference type="NCBI Taxonomy" id="2419778"/>
    <lineage>
        <taxon>Bacteria</taxon>
        <taxon>Bacillati</taxon>
        <taxon>Bacillota</taxon>
        <taxon>Bacilli</taxon>
        <taxon>Bacillales</taxon>
        <taxon>Paenibacillaceae</taxon>
        <taxon>Cohnella</taxon>
    </lineage>
</organism>
<reference evidence="2 3" key="1">
    <citation type="submission" date="2018-10" db="EMBL/GenBank/DDBJ databases">
        <title>Cohnella sp. M2MS4P-1, whole genome shotgun sequence.</title>
        <authorList>
            <person name="Tuo L."/>
        </authorList>
    </citation>
    <scope>NUCLEOTIDE SEQUENCE [LARGE SCALE GENOMIC DNA]</scope>
    <source>
        <strain evidence="2 3">M2MS4P-1</strain>
    </source>
</reference>
<keyword evidence="3" id="KW-1185">Reference proteome</keyword>
<proteinExistence type="predicted"/>
<dbReference type="PANTHER" id="PTHR14911">
    <property type="entry name" value="THUMP DOMAIN-CONTAINING"/>
    <property type="match status" value="1"/>
</dbReference>
<dbReference type="EMBL" id="RBZM01000009">
    <property type="protein sequence ID" value="RKP48855.1"/>
    <property type="molecule type" value="Genomic_DNA"/>
</dbReference>
<accession>A0A494XDM2</accession>
<evidence type="ECO:0000259" key="1">
    <source>
        <dbReference type="Pfam" id="PF01170"/>
    </source>
</evidence>
<dbReference type="GO" id="GO:0016423">
    <property type="term" value="F:tRNA (guanine) methyltransferase activity"/>
    <property type="evidence" value="ECO:0007669"/>
    <property type="project" value="TreeGrafter"/>
</dbReference>
<keyword evidence="2" id="KW-0489">Methyltransferase</keyword>
<dbReference type="Proteomes" id="UP000282076">
    <property type="component" value="Unassembled WGS sequence"/>
</dbReference>
<dbReference type="InterPro" id="IPR000241">
    <property type="entry name" value="RlmKL-like_Mtase"/>
</dbReference>
<dbReference type="GO" id="GO:0030488">
    <property type="term" value="P:tRNA methylation"/>
    <property type="evidence" value="ECO:0007669"/>
    <property type="project" value="TreeGrafter"/>
</dbReference>
<gene>
    <name evidence="2" type="ORF">D7Z26_21005</name>
</gene>
<dbReference type="OrthoDB" id="9791556at2"/>
<dbReference type="CDD" id="cd02440">
    <property type="entry name" value="AdoMet_MTases"/>
    <property type="match status" value="1"/>
</dbReference>
<feature type="domain" description="Ribosomal RNA large subunit methyltransferase K/L-like methyltransferase" evidence="1">
    <location>
        <begin position="156"/>
        <end position="253"/>
    </location>
</feature>
<name>A0A494XDM2_9BACL</name>
<evidence type="ECO:0000313" key="3">
    <source>
        <dbReference type="Proteomes" id="UP000282076"/>
    </source>
</evidence>
<protein>
    <submittedName>
        <fullName evidence="2">RNA methyltransferase</fullName>
    </submittedName>
</protein>
<dbReference type="AlphaFoldDB" id="A0A494XDM2"/>
<dbReference type="InterPro" id="IPR029063">
    <property type="entry name" value="SAM-dependent_MTases_sf"/>
</dbReference>
<evidence type="ECO:0000313" key="2">
    <source>
        <dbReference type="EMBL" id="RKP48855.1"/>
    </source>
</evidence>
<dbReference type="PANTHER" id="PTHR14911:SF13">
    <property type="entry name" value="TRNA (GUANINE(6)-N2)-METHYLTRANSFERASE THUMP3"/>
    <property type="match status" value="1"/>
</dbReference>
<keyword evidence="2" id="KW-0808">Transferase</keyword>
<comment type="caution">
    <text evidence="2">The sequence shown here is derived from an EMBL/GenBank/DDBJ whole genome shotgun (WGS) entry which is preliminary data.</text>
</comment>
<dbReference type="SUPFAM" id="SSF53335">
    <property type="entry name" value="S-adenosyl-L-methionine-dependent methyltransferases"/>
    <property type="match status" value="1"/>
</dbReference>
<dbReference type="Pfam" id="PF01170">
    <property type="entry name" value="UPF0020"/>
    <property type="match status" value="1"/>
</dbReference>
<dbReference type="Gene3D" id="3.40.50.150">
    <property type="entry name" value="Vaccinia Virus protein VP39"/>
    <property type="match status" value="1"/>
</dbReference>
<sequence length="316" mass="34718">MEHQLSLYYYVTASSEEEQGLRRLESRSLFGDEGDGGLLLSSVRVDPGRSPFLKLRVEVMFEGVNLREIAEQAAGIELGGATFKVLAIDNEAIGENGKFDYDEKRKMEREIGSCMRGTAEMRKPDRTFGFARAGGKWLFGECAMGEAVWLTHNDKPRKYSTALSTRVARAVVNIAVPRAEGIRAIDPCCGIGTVLVEARSMGIDIVGREINPLAATGARENLTHFGYGETKVTLGDMREIGDRYDVAIIDMPYNLCSVLPDDEKLAMLGSARRVASRVVFVTVEDIDSAVAEAGFSIRDRCTVNKGKFVRSVLVCE</sequence>